<evidence type="ECO:0000313" key="4">
    <source>
        <dbReference type="EnsemblPlants" id="OPUNC07G16740.1"/>
    </source>
</evidence>
<dbReference type="HOGENOM" id="CLU_2389965_0_0_1"/>
<proteinExistence type="predicted"/>
<evidence type="ECO:0000259" key="3">
    <source>
        <dbReference type="PROSITE" id="PS50222"/>
    </source>
</evidence>
<dbReference type="Gene3D" id="1.10.238.10">
    <property type="entry name" value="EF-hand"/>
    <property type="match status" value="1"/>
</dbReference>
<dbReference type="GO" id="GO:0043226">
    <property type="term" value="C:organelle"/>
    <property type="evidence" value="ECO:0007669"/>
    <property type="project" value="UniProtKB-ARBA"/>
</dbReference>
<reference evidence="4" key="2">
    <citation type="submission" date="2018-05" db="EMBL/GenBank/DDBJ databases">
        <title>OpunRS2 (Oryza punctata Reference Sequence Version 2).</title>
        <authorList>
            <person name="Zhang J."/>
            <person name="Kudrna D."/>
            <person name="Lee S."/>
            <person name="Talag J."/>
            <person name="Welchert J."/>
            <person name="Wing R.A."/>
        </authorList>
    </citation>
    <scope>NUCLEOTIDE SEQUENCE [LARGE SCALE GENOMIC DNA]</scope>
</reference>
<evidence type="ECO:0000256" key="2">
    <source>
        <dbReference type="ARBA" id="ARBA00022737"/>
    </source>
</evidence>
<dbReference type="eggNOG" id="KOG0027">
    <property type="taxonomic scope" value="Eukaryota"/>
</dbReference>
<comment type="function">
    <text evidence="1">Potential calcium sensor.</text>
</comment>
<dbReference type="Proteomes" id="UP000026962">
    <property type="component" value="Chromosome 7"/>
</dbReference>
<dbReference type="FunFam" id="1.10.238.10:FF:000178">
    <property type="entry name" value="Calmodulin-2 A"/>
    <property type="match status" value="1"/>
</dbReference>
<accession>A0A0E0LLY1</accession>
<keyword evidence="5" id="KW-1185">Reference proteome</keyword>
<dbReference type="CDD" id="cd00051">
    <property type="entry name" value="EFh"/>
    <property type="match status" value="1"/>
</dbReference>
<dbReference type="PROSITE" id="PS50222">
    <property type="entry name" value="EF_HAND_2"/>
    <property type="match status" value="1"/>
</dbReference>
<evidence type="ECO:0000313" key="5">
    <source>
        <dbReference type="Proteomes" id="UP000026962"/>
    </source>
</evidence>
<protein>
    <recommendedName>
        <fullName evidence="3">EF-hand domain-containing protein</fullName>
    </recommendedName>
</protein>
<name>A0A0E0LLY1_ORYPU</name>
<dbReference type="EnsemblPlants" id="OPUNC07G16740.1">
    <property type="protein sequence ID" value="OPUNC07G16740.1"/>
    <property type="gene ID" value="OPUNC07G16740"/>
</dbReference>
<dbReference type="AlphaFoldDB" id="A0A0E0LLY1"/>
<dbReference type="STRING" id="4537.A0A0E0LLY1"/>
<keyword evidence="2" id="KW-0677">Repeat</keyword>
<evidence type="ECO:0000256" key="1">
    <source>
        <dbReference type="ARBA" id="ARBA00003291"/>
    </source>
</evidence>
<reference evidence="4" key="1">
    <citation type="submission" date="2015-04" db="UniProtKB">
        <authorList>
            <consortium name="EnsemblPlants"/>
        </authorList>
    </citation>
    <scope>IDENTIFICATION</scope>
</reference>
<organism evidence="4">
    <name type="scientific">Oryza punctata</name>
    <name type="common">Red rice</name>
    <dbReference type="NCBI Taxonomy" id="4537"/>
    <lineage>
        <taxon>Eukaryota</taxon>
        <taxon>Viridiplantae</taxon>
        <taxon>Streptophyta</taxon>
        <taxon>Embryophyta</taxon>
        <taxon>Tracheophyta</taxon>
        <taxon>Spermatophyta</taxon>
        <taxon>Magnoliopsida</taxon>
        <taxon>Liliopsida</taxon>
        <taxon>Poales</taxon>
        <taxon>Poaceae</taxon>
        <taxon>BOP clade</taxon>
        <taxon>Oryzoideae</taxon>
        <taxon>Oryzeae</taxon>
        <taxon>Oryzinae</taxon>
        <taxon>Oryza</taxon>
    </lineage>
</organism>
<dbReference type="InterPro" id="IPR011992">
    <property type="entry name" value="EF-hand-dom_pair"/>
</dbReference>
<dbReference type="Gramene" id="OPUNC07G16740.1">
    <property type="protein sequence ID" value="OPUNC07G16740.1"/>
    <property type="gene ID" value="OPUNC07G16740"/>
</dbReference>
<sequence>MVGSMLTILIIIKRRDDGWAVNELGGEPKVTHPITPIDPLPSHAFMCEEATNASSTTSKELGIVMLTLGQNPTEAELQDMIIKVDTNDNGNIDF</sequence>
<dbReference type="SUPFAM" id="SSF47473">
    <property type="entry name" value="EF-hand"/>
    <property type="match status" value="1"/>
</dbReference>
<feature type="domain" description="EF-hand" evidence="3">
    <location>
        <begin position="72"/>
        <end position="94"/>
    </location>
</feature>
<dbReference type="InterPro" id="IPR002048">
    <property type="entry name" value="EF_hand_dom"/>
</dbReference>
<dbReference type="GO" id="GO:0005509">
    <property type="term" value="F:calcium ion binding"/>
    <property type="evidence" value="ECO:0007669"/>
    <property type="project" value="InterPro"/>
</dbReference>